<dbReference type="InterPro" id="IPR010982">
    <property type="entry name" value="Lambda_DNA-bd_dom_sf"/>
</dbReference>
<dbReference type="Gene3D" id="1.25.40.10">
    <property type="entry name" value="Tetratricopeptide repeat domain"/>
    <property type="match status" value="1"/>
</dbReference>
<dbReference type="SUPFAM" id="SSF47413">
    <property type="entry name" value="lambda repressor-like DNA-binding domains"/>
    <property type="match status" value="1"/>
</dbReference>
<evidence type="ECO:0000259" key="1">
    <source>
        <dbReference type="PROSITE" id="PS50943"/>
    </source>
</evidence>
<dbReference type="GO" id="GO:0003677">
    <property type="term" value="F:DNA binding"/>
    <property type="evidence" value="ECO:0007669"/>
    <property type="project" value="InterPro"/>
</dbReference>
<name>A0A1L8QRC9_9ENTE</name>
<dbReference type="EMBL" id="JXKD01000011">
    <property type="protein sequence ID" value="OJG09996.1"/>
    <property type="molecule type" value="Genomic_DNA"/>
</dbReference>
<dbReference type="RefSeq" id="WP_071875154.1">
    <property type="nucleotide sequence ID" value="NZ_JBHSHF010000013.1"/>
</dbReference>
<gene>
    <name evidence="2" type="ORF">RU93_GL000446</name>
</gene>
<dbReference type="PANTHER" id="PTHR37038">
    <property type="entry name" value="TRANSCRIPTIONAL REGULATOR-RELATED"/>
    <property type="match status" value="1"/>
</dbReference>
<dbReference type="Pfam" id="PF01381">
    <property type="entry name" value="HTH_3"/>
    <property type="match status" value="1"/>
</dbReference>
<proteinExistence type="predicted"/>
<dbReference type="PROSITE" id="PS50943">
    <property type="entry name" value="HTH_CROC1"/>
    <property type="match status" value="1"/>
</dbReference>
<protein>
    <recommendedName>
        <fullName evidence="1">HTH cro/C1-type domain-containing protein</fullName>
    </recommendedName>
</protein>
<evidence type="ECO:0000313" key="2">
    <source>
        <dbReference type="EMBL" id="OJG09996.1"/>
    </source>
</evidence>
<comment type="caution">
    <text evidence="2">The sequence shown here is derived from an EMBL/GenBank/DDBJ whole genome shotgun (WGS) entry which is preliminary data.</text>
</comment>
<accession>A0A1L8QRC9</accession>
<evidence type="ECO:0000313" key="3">
    <source>
        <dbReference type="Proteomes" id="UP000182149"/>
    </source>
</evidence>
<organism evidence="2 3">
    <name type="scientific">Enterococcus aquimarinus</name>
    <dbReference type="NCBI Taxonomy" id="328396"/>
    <lineage>
        <taxon>Bacteria</taxon>
        <taxon>Bacillati</taxon>
        <taxon>Bacillota</taxon>
        <taxon>Bacilli</taxon>
        <taxon>Lactobacillales</taxon>
        <taxon>Enterococcaceae</taxon>
        <taxon>Enterococcus</taxon>
    </lineage>
</organism>
<sequence length="288" mass="33909">MEKERQSIGETLKQLRQARRLTQKMLAADICAQSVISRAENNEELPNVMVLHQICERLNITIDQLMLSQPKNESQMGLRFQGIYRYFVQRDYERVSLLLEEPELLEALYLETDLQLYYYYLGSCEFFVEKNHVTALQSLRKGLSYTYNQDKQFVSTIEVQMLSCIGYVLKESGQREKALVELKKSYDFAEKLPYERKIFELAKVYYHYGEFLFEEKDYKEASIVVARGLSFVQQFCSYYYLAELTDLKGKILQRLGKKEMALPFFSLAKNMETLDLVKSLDSLDFENE</sequence>
<dbReference type="Proteomes" id="UP000182149">
    <property type="component" value="Unassembled WGS sequence"/>
</dbReference>
<dbReference type="SUPFAM" id="SSF48452">
    <property type="entry name" value="TPR-like"/>
    <property type="match status" value="1"/>
</dbReference>
<dbReference type="STRING" id="328396.RU93_GL000446"/>
<dbReference type="AlphaFoldDB" id="A0A1L8QRC9"/>
<dbReference type="InterPro" id="IPR011990">
    <property type="entry name" value="TPR-like_helical_dom_sf"/>
</dbReference>
<reference evidence="2 3" key="1">
    <citation type="submission" date="2014-12" db="EMBL/GenBank/DDBJ databases">
        <title>Draft genome sequences of 29 type strains of Enterococci.</title>
        <authorList>
            <person name="Zhong Z."/>
            <person name="Sun Z."/>
            <person name="Liu W."/>
            <person name="Zhang W."/>
            <person name="Zhang H."/>
        </authorList>
    </citation>
    <scope>NUCLEOTIDE SEQUENCE [LARGE SCALE GENOMIC DNA]</scope>
    <source>
        <strain evidence="2 3">DSM 17690</strain>
    </source>
</reference>
<dbReference type="InterPro" id="IPR001387">
    <property type="entry name" value="Cro/C1-type_HTH"/>
</dbReference>
<dbReference type="PANTHER" id="PTHR37038:SF14">
    <property type="entry name" value="TRANSCRIPTIONAL ACTIVATOR"/>
    <property type="match status" value="1"/>
</dbReference>
<dbReference type="InterPro" id="IPR053163">
    <property type="entry name" value="HTH-type_regulator_Rgg"/>
</dbReference>
<feature type="domain" description="HTH cro/C1-type" evidence="1">
    <location>
        <begin position="12"/>
        <end position="65"/>
    </location>
</feature>
<dbReference type="CDD" id="cd00093">
    <property type="entry name" value="HTH_XRE"/>
    <property type="match status" value="1"/>
</dbReference>
<keyword evidence="3" id="KW-1185">Reference proteome</keyword>
<dbReference type="SMART" id="SM00530">
    <property type="entry name" value="HTH_XRE"/>
    <property type="match status" value="1"/>
</dbReference>